<accession>A0ABQ1TFH2</accession>
<dbReference type="InterPro" id="IPR033985">
    <property type="entry name" value="SusD-like_N"/>
</dbReference>
<proteinExistence type="inferred from homology"/>
<feature type="domain" description="RagB/SusD" evidence="7">
    <location>
        <begin position="344"/>
        <end position="508"/>
    </location>
</feature>
<feature type="domain" description="SusD-like N-terminal" evidence="8">
    <location>
        <begin position="91"/>
        <end position="252"/>
    </location>
</feature>
<evidence type="ECO:0000256" key="6">
    <source>
        <dbReference type="SAM" id="SignalP"/>
    </source>
</evidence>
<reference evidence="10" key="1">
    <citation type="journal article" date="2019" name="Int. J. Syst. Evol. Microbiol.">
        <title>The Global Catalogue of Microorganisms (GCM) 10K type strain sequencing project: providing services to taxonomists for standard genome sequencing and annotation.</title>
        <authorList>
            <consortium name="The Broad Institute Genomics Platform"/>
            <consortium name="The Broad Institute Genome Sequencing Center for Infectious Disease"/>
            <person name="Wu L."/>
            <person name="Ma J."/>
        </authorList>
    </citation>
    <scope>NUCLEOTIDE SEQUENCE [LARGE SCALE GENOMIC DNA]</scope>
    <source>
        <strain evidence="10">CGMCC 1.15197</strain>
    </source>
</reference>
<comment type="caution">
    <text evidence="9">The sequence shown here is derived from an EMBL/GenBank/DDBJ whole genome shotgun (WGS) entry which is preliminary data.</text>
</comment>
<dbReference type="SUPFAM" id="SSF48452">
    <property type="entry name" value="TPR-like"/>
    <property type="match status" value="1"/>
</dbReference>
<evidence type="ECO:0000259" key="7">
    <source>
        <dbReference type="Pfam" id="PF07980"/>
    </source>
</evidence>
<organism evidence="9 10">
    <name type="scientific">Hymenobacter cavernae</name>
    <dbReference type="NCBI Taxonomy" id="2044852"/>
    <lineage>
        <taxon>Bacteria</taxon>
        <taxon>Pseudomonadati</taxon>
        <taxon>Bacteroidota</taxon>
        <taxon>Cytophagia</taxon>
        <taxon>Cytophagales</taxon>
        <taxon>Hymenobacteraceae</taxon>
        <taxon>Hymenobacter</taxon>
    </lineage>
</organism>
<dbReference type="InterPro" id="IPR012944">
    <property type="entry name" value="SusD_RagB_dom"/>
</dbReference>
<dbReference type="Proteomes" id="UP000632273">
    <property type="component" value="Unassembled WGS sequence"/>
</dbReference>
<protein>
    <recommendedName>
        <fullName evidence="11">RagB/SusD family nutrient uptake outer membrane protein</fullName>
    </recommendedName>
</protein>
<evidence type="ECO:0000256" key="4">
    <source>
        <dbReference type="ARBA" id="ARBA00023136"/>
    </source>
</evidence>
<keyword evidence="5" id="KW-0998">Cell outer membrane</keyword>
<keyword evidence="3 6" id="KW-0732">Signal</keyword>
<comment type="subcellular location">
    <subcellularLocation>
        <location evidence="1">Cell outer membrane</location>
    </subcellularLocation>
</comment>
<dbReference type="RefSeq" id="WP_229755061.1">
    <property type="nucleotide sequence ID" value="NZ_BMHT01000001.1"/>
</dbReference>
<evidence type="ECO:0008006" key="11">
    <source>
        <dbReference type="Google" id="ProtNLM"/>
    </source>
</evidence>
<evidence type="ECO:0000256" key="3">
    <source>
        <dbReference type="ARBA" id="ARBA00022729"/>
    </source>
</evidence>
<dbReference type="Pfam" id="PF14322">
    <property type="entry name" value="SusD-like_3"/>
    <property type="match status" value="1"/>
</dbReference>
<evidence type="ECO:0000259" key="8">
    <source>
        <dbReference type="Pfam" id="PF14322"/>
    </source>
</evidence>
<feature type="signal peptide" evidence="6">
    <location>
        <begin position="1"/>
        <end position="24"/>
    </location>
</feature>
<dbReference type="Pfam" id="PF07980">
    <property type="entry name" value="SusD_RagB"/>
    <property type="match status" value="1"/>
</dbReference>
<name>A0ABQ1TFH2_9BACT</name>
<evidence type="ECO:0000256" key="5">
    <source>
        <dbReference type="ARBA" id="ARBA00023237"/>
    </source>
</evidence>
<evidence type="ECO:0000313" key="10">
    <source>
        <dbReference type="Proteomes" id="UP000632273"/>
    </source>
</evidence>
<evidence type="ECO:0000256" key="2">
    <source>
        <dbReference type="ARBA" id="ARBA00006275"/>
    </source>
</evidence>
<keyword evidence="4" id="KW-0472">Membrane</keyword>
<sequence>MNTSIKKKAAMVACLALLGIGAPSCDTDQLNPVPEAALLPEAVYDTPARVSLQINSLYSYVKVGNFLGGRYQVYGDVRADDFLNRTSNAITALQVWNHTLTETSQNDVINLWTAGYQAINQINVFLAGLDANTSKFVAPIFPESFATTTAVNYQAEARFLRALSYYSLLQLYAKPYTDNNGNNPGLPLRLQAESDLTNNDLARSSVADVYKQIVADLEYAEQNLPLSYSSSILNVTRAHRNTAIALKTRVYLSMGLYDDVIREANKIVSLTAPFTATRGVAHALSPSIAAVFAPPQETSESILSFPFTTQNQPGTQNQLAYYYLPASLGGTNPEFSLNSAGILANPAWPANDARRTSFVTTIGTASYLKKYPTGSASGWTDKAPVIRYAEVLLSLAEARFRTAGPKDPQAVAILNTILQRSNPAPVTTPPTPPVTFPEFKTVDEAVNATLLQRRIEFLGEGIRNIDLMRLKATIPGKGSVPAITPDKPNYIWPIPATELAANRAMTRN</sequence>
<evidence type="ECO:0000313" key="9">
    <source>
        <dbReference type="EMBL" id="GGE94268.1"/>
    </source>
</evidence>
<comment type="similarity">
    <text evidence="2">Belongs to the SusD family.</text>
</comment>
<evidence type="ECO:0000256" key="1">
    <source>
        <dbReference type="ARBA" id="ARBA00004442"/>
    </source>
</evidence>
<keyword evidence="10" id="KW-1185">Reference proteome</keyword>
<feature type="chain" id="PRO_5045433391" description="RagB/SusD family nutrient uptake outer membrane protein" evidence="6">
    <location>
        <begin position="25"/>
        <end position="508"/>
    </location>
</feature>
<dbReference type="EMBL" id="BMHT01000001">
    <property type="protein sequence ID" value="GGE94268.1"/>
    <property type="molecule type" value="Genomic_DNA"/>
</dbReference>
<dbReference type="Gene3D" id="1.25.40.390">
    <property type="match status" value="1"/>
</dbReference>
<dbReference type="InterPro" id="IPR011990">
    <property type="entry name" value="TPR-like_helical_dom_sf"/>
</dbReference>
<gene>
    <name evidence="9" type="ORF">GCM10011383_01230</name>
</gene>